<comment type="caution">
    <text evidence="10">The sequence shown here is derived from an EMBL/GenBank/DDBJ whole genome shotgun (WGS) entry which is preliminary data.</text>
</comment>
<keyword evidence="6" id="KW-0175">Coiled coil</keyword>
<feature type="compositionally biased region" description="Basic and acidic residues" evidence="7">
    <location>
        <begin position="270"/>
        <end position="302"/>
    </location>
</feature>
<feature type="transmembrane region" description="Helical" evidence="8">
    <location>
        <begin position="776"/>
        <end position="800"/>
    </location>
</feature>
<dbReference type="InterPro" id="IPR008271">
    <property type="entry name" value="Ser/Thr_kinase_AS"/>
</dbReference>
<dbReference type="PROSITE" id="PS50011">
    <property type="entry name" value="PROTEIN_KINASE_DOM"/>
    <property type="match status" value="1"/>
</dbReference>
<keyword evidence="1" id="KW-0723">Serine/threonine-protein kinase</keyword>
<dbReference type="PROSITE" id="PS00108">
    <property type="entry name" value="PROTEIN_KINASE_ST"/>
    <property type="match status" value="1"/>
</dbReference>
<dbReference type="OrthoDB" id="3967at2759"/>
<dbReference type="GO" id="GO:0004674">
    <property type="term" value="F:protein serine/threonine kinase activity"/>
    <property type="evidence" value="ECO:0007669"/>
    <property type="project" value="UniProtKB-KW"/>
</dbReference>
<keyword evidence="3" id="KW-0547">Nucleotide-binding</keyword>
<dbReference type="AlphaFoldDB" id="A0A8J2M283"/>
<feature type="compositionally biased region" description="Polar residues" evidence="7">
    <location>
        <begin position="424"/>
        <end position="433"/>
    </location>
</feature>
<keyword evidence="11" id="KW-1185">Reference proteome</keyword>
<evidence type="ECO:0000256" key="5">
    <source>
        <dbReference type="ARBA" id="ARBA00022840"/>
    </source>
</evidence>
<proteinExistence type="predicted"/>
<evidence type="ECO:0000313" key="10">
    <source>
        <dbReference type="EMBL" id="CAG7832086.1"/>
    </source>
</evidence>
<accession>A0A8J2M283</accession>
<evidence type="ECO:0000313" key="11">
    <source>
        <dbReference type="Proteomes" id="UP000708208"/>
    </source>
</evidence>
<protein>
    <recommendedName>
        <fullName evidence="9">Protein kinase domain-containing protein</fullName>
    </recommendedName>
</protein>
<keyword evidence="4" id="KW-0418">Kinase</keyword>
<evidence type="ECO:0000256" key="1">
    <source>
        <dbReference type="ARBA" id="ARBA00022527"/>
    </source>
</evidence>
<evidence type="ECO:0000256" key="8">
    <source>
        <dbReference type="SAM" id="Phobius"/>
    </source>
</evidence>
<sequence>MVSSDTDTSTSTLDDLKPSLKTIKKKKKEKKVHKKSHKENKHKHRKVKKEKKKHKKKHKRRKSGSEEKDPSLVITAIPELTTVELVGPHEEIEEELPAIILPLPVTKKDKGRPRRPEDGSDASSIEFIQDEMNLEDLMRQKELLQRRLVEISKIEGDSEVEMVAIKEKGKATKKVPSDAVINFPEVLKIESASLTREVILDDTSRKDAEKRSTKPSRKDVVEITHDSPRKRQKTDVKGKAEENDKSRVKVDNSKSTHDKDTRSSRRSRSVSRDRENRDSRSRNFPDSTHRKESSKISADRSRRSPSLSRIEIETENETGIYSVATIEIKMIAWVLREIEDEFQTENVIVNETEEEEKIQRLNQIISARNLTPNQNFVPQVKRNFVLLLDIQIDEDEEDEEAIIQKRRKKREELLKSLEAVCEDSNASQGSGSESGRRTEDQTLSTQIVRIQQVNQNSTGMEMKEDMFSEHFDSPSDVVEGRIIGGEENPNLTDNWDDAEGYYRVRIGELLDSRYTVYGYTGQGVFSNVVRARDAARDNEDIPTTDTIVSDLNQLFLALKLLKKANVLHADIKPDNILVNESKLMLKLCDFGSASHVAENDITPYLVSRFYRAPEIIMGLTYDFGIDMWSVGCTIYEVYTGKILFPGSTNNQMLKYFMDLKGKMPNKLVRKAAFKDKHFDSNCNFLYHEVDKVTEREKVVTMSTINQSRDLLKELIGNQDLPPDQLKKAVKKAKGKLVHYSVIASQSFLLKVAHCSATIQIVQKPHLGILTLVTLEFLVYSVVVDFVQVFLLDLSIVLIYVNAFCFNKRTRFVATTD</sequence>
<evidence type="ECO:0000256" key="3">
    <source>
        <dbReference type="ARBA" id="ARBA00022741"/>
    </source>
</evidence>
<keyword evidence="5" id="KW-0067">ATP-binding</keyword>
<dbReference type="InterPro" id="IPR050494">
    <property type="entry name" value="Ser_Thr_dual-spec_kinase"/>
</dbReference>
<feature type="region of interest" description="Disordered" evidence="7">
    <location>
        <begin position="1"/>
        <end position="74"/>
    </location>
</feature>
<evidence type="ECO:0000256" key="6">
    <source>
        <dbReference type="SAM" id="Coils"/>
    </source>
</evidence>
<keyword evidence="8" id="KW-0812">Transmembrane</keyword>
<evidence type="ECO:0000256" key="7">
    <source>
        <dbReference type="SAM" id="MobiDB-lite"/>
    </source>
</evidence>
<feature type="region of interest" description="Disordered" evidence="7">
    <location>
        <begin position="199"/>
        <end position="310"/>
    </location>
</feature>
<gene>
    <name evidence="10" type="ORF">AFUS01_LOCUS41793</name>
</gene>
<organism evidence="10 11">
    <name type="scientific">Allacma fusca</name>
    <dbReference type="NCBI Taxonomy" id="39272"/>
    <lineage>
        <taxon>Eukaryota</taxon>
        <taxon>Metazoa</taxon>
        <taxon>Ecdysozoa</taxon>
        <taxon>Arthropoda</taxon>
        <taxon>Hexapoda</taxon>
        <taxon>Collembola</taxon>
        <taxon>Symphypleona</taxon>
        <taxon>Sminthuridae</taxon>
        <taxon>Allacma</taxon>
    </lineage>
</organism>
<feature type="compositionally biased region" description="Low complexity" evidence="7">
    <location>
        <begin position="1"/>
        <end position="13"/>
    </location>
</feature>
<dbReference type="PANTHER" id="PTHR24058">
    <property type="entry name" value="DUAL SPECIFICITY PROTEIN KINASE"/>
    <property type="match status" value="1"/>
</dbReference>
<dbReference type="InterPro" id="IPR000719">
    <property type="entry name" value="Prot_kinase_dom"/>
</dbReference>
<feature type="coiled-coil region" evidence="6">
    <location>
        <begin position="127"/>
        <end position="154"/>
    </location>
</feature>
<feature type="region of interest" description="Disordered" evidence="7">
    <location>
        <begin position="420"/>
        <end position="442"/>
    </location>
</feature>
<evidence type="ECO:0000256" key="4">
    <source>
        <dbReference type="ARBA" id="ARBA00022777"/>
    </source>
</evidence>
<name>A0A8J2M283_9HEXA</name>
<dbReference type="Proteomes" id="UP000708208">
    <property type="component" value="Unassembled WGS sequence"/>
</dbReference>
<dbReference type="SMART" id="SM00220">
    <property type="entry name" value="S_TKc"/>
    <property type="match status" value="1"/>
</dbReference>
<feature type="domain" description="Protein kinase" evidence="9">
    <location>
        <begin position="422"/>
        <end position="741"/>
    </location>
</feature>
<feature type="compositionally biased region" description="Basic and acidic residues" evidence="7">
    <location>
        <begin position="199"/>
        <end position="263"/>
    </location>
</feature>
<evidence type="ECO:0000256" key="2">
    <source>
        <dbReference type="ARBA" id="ARBA00022679"/>
    </source>
</evidence>
<keyword evidence="8" id="KW-1133">Transmembrane helix</keyword>
<keyword evidence="8" id="KW-0472">Membrane</keyword>
<reference evidence="10" key="1">
    <citation type="submission" date="2021-06" db="EMBL/GenBank/DDBJ databases">
        <authorList>
            <person name="Hodson N. C."/>
            <person name="Mongue J. A."/>
            <person name="Jaron S. K."/>
        </authorList>
    </citation>
    <scope>NUCLEOTIDE SEQUENCE</scope>
</reference>
<keyword evidence="2" id="KW-0808">Transferase</keyword>
<dbReference type="PANTHER" id="PTHR24058:SF103">
    <property type="entry name" value="SERINE_THREONINE-PROTEIN KINASE PRP4 HOMOLOG"/>
    <property type="match status" value="1"/>
</dbReference>
<feature type="compositionally biased region" description="Basic residues" evidence="7">
    <location>
        <begin position="22"/>
        <end position="62"/>
    </location>
</feature>
<dbReference type="GO" id="GO:0005524">
    <property type="term" value="F:ATP binding"/>
    <property type="evidence" value="ECO:0007669"/>
    <property type="project" value="UniProtKB-KW"/>
</dbReference>
<dbReference type="Pfam" id="PF00069">
    <property type="entry name" value="Pkinase"/>
    <property type="match status" value="1"/>
</dbReference>
<dbReference type="EMBL" id="CAJVCH010563417">
    <property type="protein sequence ID" value="CAG7832086.1"/>
    <property type="molecule type" value="Genomic_DNA"/>
</dbReference>
<evidence type="ECO:0000259" key="9">
    <source>
        <dbReference type="PROSITE" id="PS50011"/>
    </source>
</evidence>